<dbReference type="Proteomes" id="UP000886523">
    <property type="component" value="Unassembled WGS sequence"/>
</dbReference>
<dbReference type="AlphaFoldDB" id="A0A9P6B6U3"/>
<keyword evidence="2" id="KW-0325">Glycoprotein</keyword>
<dbReference type="GO" id="GO:0005615">
    <property type="term" value="C:extracellular space"/>
    <property type="evidence" value="ECO:0007669"/>
    <property type="project" value="TreeGrafter"/>
</dbReference>
<name>A0A9P6B6U3_9AGAM</name>
<evidence type="ECO:0000256" key="3">
    <source>
        <dbReference type="SAM" id="MobiDB-lite"/>
    </source>
</evidence>
<keyword evidence="6" id="KW-1185">Reference proteome</keyword>
<accession>A0A9P6B6U3</accession>
<dbReference type="OrthoDB" id="348678at2759"/>
<reference evidence="5" key="1">
    <citation type="journal article" date="2020" name="Nat. Commun.">
        <title>Large-scale genome sequencing of mycorrhizal fungi provides insights into the early evolution of symbiotic traits.</title>
        <authorList>
            <person name="Miyauchi S."/>
            <person name="Kiss E."/>
            <person name="Kuo A."/>
            <person name="Drula E."/>
            <person name="Kohler A."/>
            <person name="Sanchez-Garcia M."/>
            <person name="Morin E."/>
            <person name="Andreopoulos B."/>
            <person name="Barry K.W."/>
            <person name="Bonito G."/>
            <person name="Buee M."/>
            <person name="Carver A."/>
            <person name="Chen C."/>
            <person name="Cichocki N."/>
            <person name="Clum A."/>
            <person name="Culley D."/>
            <person name="Crous P.W."/>
            <person name="Fauchery L."/>
            <person name="Girlanda M."/>
            <person name="Hayes R.D."/>
            <person name="Keri Z."/>
            <person name="LaButti K."/>
            <person name="Lipzen A."/>
            <person name="Lombard V."/>
            <person name="Magnuson J."/>
            <person name="Maillard F."/>
            <person name="Murat C."/>
            <person name="Nolan M."/>
            <person name="Ohm R.A."/>
            <person name="Pangilinan J."/>
            <person name="Pereira M.F."/>
            <person name="Perotto S."/>
            <person name="Peter M."/>
            <person name="Pfister S."/>
            <person name="Riley R."/>
            <person name="Sitrit Y."/>
            <person name="Stielow J.B."/>
            <person name="Szollosi G."/>
            <person name="Zifcakova L."/>
            <person name="Stursova M."/>
            <person name="Spatafora J.W."/>
            <person name="Tedersoo L."/>
            <person name="Vaario L.M."/>
            <person name="Yamada A."/>
            <person name="Yan M."/>
            <person name="Wang P."/>
            <person name="Xu J."/>
            <person name="Bruns T."/>
            <person name="Baldrian P."/>
            <person name="Vilgalys R."/>
            <person name="Dunand C."/>
            <person name="Henrissat B."/>
            <person name="Grigoriev I.V."/>
            <person name="Hibbett D."/>
            <person name="Nagy L.G."/>
            <person name="Martin F.M."/>
        </authorList>
    </citation>
    <scope>NUCLEOTIDE SEQUENCE</scope>
    <source>
        <strain evidence="5">UP504</strain>
    </source>
</reference>
<dbReference type="GO" id="GO:0000324">
    <property type="term" value="C:fungal-type vacuole"/>
    <property type="evidence" value="ECO:0007669"/>
    <property type="project" value="TreeGrafter"/>
</dbReference>
<gene>
    <name evidence="5" type="ORF">BS47DRAFT_1370951</name>
</gene>
<proteinExistence type="predicted"/>
<dbReference type="EMBL" id="MU128922">
    <property type="protein sequence ID" value="KAF9518808.1"/>
    <property type="molecule type" value="Genomic_DNA"/>
</dbReference>
<comment type="caution">
    <text evidence="5">The sequence shown here is derived from an EMBL/GenBank/DDBJ whole genome shotgun (WGS) entry which is preliminary data.</text>
</comment>
<dbReference type="GO" id="GO:0000298">
    <property type="term" value="F:endopolyphosphatase activity"/>
    <property type="evidence" value="ECO:0007669"/>
    <property type="project" value="TreeGrafter"/>
</dbReference>
<evidence type="ECO:0000313" key="5">
    <source>
        <dbReference type="EMBL" id="KAF9518808.1"/>
    </source>
</evidence>
<dbReference type="InterPro" id="IPR029052">
    <property type="entry name" value="Metallo-depent_PP-like"/>
</dbReference>
<evidence type="ECO:0000256" key="1">
    <source>
        <dbReference type="ARBA" id="ARBA00022801"/>
    </source>
</evidence>
<dbReference type="GO" id="GO:0004309">
    <property type="term" value="F:exopolyphosphatase activity"/>
    <property type="evidence" value="ECO:0007669"/>
    <property type="project" value="TreeGrafter"/>
</dbReference>
<dbReference type="PANTHER" id="PTHR10340">
    <property type="entry name" value="SPHINGOMYELIN PHOSPHODIESTERASE"/>
    <property type="match status" value="1"/>
</dbReference>
<evidence type="ECO:0000256" key="2">
    <source>
        <dbReference type="ARBA" id="ARBA00023180"/>
    </source>
</evidence>
<organism evidence="5 6">
    <name type="scientific">Hydnum rufescens UP504</name>
    <dbReference type="NCBI Taxonomy" id="1448309"/>
    <lineage>
        <taxon>Eukaryota</taxon>
        <taxon>Fungi</taxon>
        <taxon>Dikarya</taxon>
        <taxon>Basidiomycota</taxon>
        <taxon>Agaricomycotina</taxon>
        <taxon>Agaricomycetes</taxon>
        <taxon>Cantharellales</taxon>
        <taxon>Hydnaceae</taxon>
        <taxon>Hydnum</taxon>
    </lineage>
</organism>
<evidence type="ECO:0008006" key="7">
    <source>
        <dbReference type="Google" id="ProtNLM"/>
    </source>
</evidence>
<dbReference type="SUPFAM" id="SSF56300">
    <property type="entry name" value="Metallo-dependent phosphatases"/>
    <property type="match status" value="1"/>
</dbReference>
<dbReference type="GO" id="GO:0008081">
    <property type="term" value="F:phosphoric diester hydrolase activity"/>
    <property type="evidence" value="ECO:0007669"/>
    <property type="project" value="TreeGrafter"/>
</dbReference>
<evidence type="ECO:0000256" key="4">
    <source>
        <dbReference type="SAM" id="SignalP"/>
    </source>
</evidence>
<keyword evidence="4" id="KW-0732">Signal</keyword>
<dbReference type="PANTHER" id="PTHR10340:SF55">
    <property type="entry name" value="ENDOPOLYPHOSPHATASE"/>
    <property type="match status" value="1"/>
</dbReference>
<dbReference type="GO" id="GO:0006798">
    <property type="term" value="P:polyphosphate catabolic process"/>
    <property type="evidence" value="ECO:0007669"/>
    <property type="project" value="TreeGrafter"/>
</dbReference>
<evidence type="ECO:0000313" key="6">
    <source>
        <dbReference type="Proteomes" id="UP000886523"/>
    </source>
</evidence>
<keyword evidence="1" id="KW-0378">Hydrolase</keyword>
<sequence>MGLRKALVIALVFAVIHDSNPIAIASPVSSDPTRQKPISFSPSSGSGGPNLSDGRLRGRNGRPLKGRFLHVTDIHPDEFYIPGSSIKTGCHYLPPKPKKPTGRDIGDRPCREDCDTPLRLFNITMEWLESEWADEVDFVICSHDIDNGHPRTPAEIYESNRMVADRMDDIFLSRGVPVVPSLGDFIFYRMTPLTHAPHASLSPPHRIWSRFIPFESYQVFQRGAYFSLDIIPNELGALSLNTLYWYDNNKAVEGCKKGEPGSLELDWLEVQLDVFRQRGMQVWLSGHVPPTPRSYFPDCYRRYGELAIRFQDTIVGQLFGHANVDYFFWIDTEGIRPPPKSASIEAQSTLSSLLSTFLARVRGSTQSGSGTNEKIVDDVKKKPALHDELKEDFGLLPSMKKVDMDNFVIVNVSPSVIPTYYPSVRVFTYNNTGGPDAASAALRARRRGGDDGKSKRGKRKVDCRLKKNKDKKSCRIKGPRYNDPMSPSRTNTLWTPLGYVQFSMPGLDDATADMAPQYTLEYVTYDLGVLDNATDYPVPHRLLPKELFDPDNTTEVNESLSRKYAPYGLPDLTIGSWMRLAKRLGNGKHKKMWKRFKAFMYMNE</sequence>
<feature type="chain" id="PRO_5040256114" description="Endopolyphosphatase" evidence="4">
    <location>
        <begin position="26"/>
        <end position="604"/>
    </location>
</feature>
<protein>
    <recommendedName>
        <fullName evidence="7">Endopolyphosphatase</fullName>
    </recommendedName>
</protein>
<feature type="region of interest" description="Disordered" evidence="3">
    <location>
        <begin position="24"/>
        <end position="62"/>
    </location>
</feature>
<feature type="signal peptide" evidence="4">
    <location>
        <begin position="1"/>
        <end position="25"/>
    </location>
</feature>